<keyword evidence="3" id="KW-1185">Reference proteome</keyword>
<feature type="compositionally biased region" description="Basic and acidic residues" evidence="1">
    <location>
        <begin position="10"/>
        <end position="39"/>
    </location>
</feature>
<dbReference type="AlphaFoldDB" id="A0A4S2L3D3"/>
<reference evidence="2 3" key="1">
    <citation type="journal article" date="2019" name="Philos. Trans. R. Soc. Lond., B, Biol. Sci.">
        <title>Ant behaviour and brain gene expression of defending hosts depend on the ecological success of the intruding social parasite.</title>
        <authorList>
            <person name="Kaur R."/>
            <person name="Stoldt M."/>
            <person name="Jongepier E."/>
            <person name="Feldmeyer B."/>
            <person name="Menzel F."/>
            <person name="Bornberg-Bauer E."/>
            <person name="Foitzik S."/>
        </authorList>
    </citation>
    <scope>NUCLEOTIDE SEQUENCE [LARGE SCALE GENOMIC DNA]</scope>
    <source>
        <tissue evidence="2">Whole body</tissue>
    </source>
</reference>
<feature type="region of interest" description="Disordered" evidence="1">
    <location>
        <begin position="65"/>
        <end position="94"/>
    </location>
</feature>
<feature type="compositionally biased region" description="Basic and acidic residues" evidence="1">
    <location>
        <begin position="143"/>
        <end position="158"/>
    </location>
</feature>
<name>A0A4S2L3D3_9HYME</name>
<comment type="caution">
    <text evidence="2">The sequence shown here is derived from an EMBL/GenBank/DDBJ whole genome shotgun (WGS) entry which is preliminary data.</text>
</comment>
<feature type="region of interest" description="Disordered" evidence="1">
    <location>
        <begin position="1"/>
        <end position="39"/>
    </location>
</feature>
<dbReference type="EMBL" id="QBLH01000280">
    <property type="protein sequence ID" value="TGZ56706.1"/>
    <property type="molecule type" value="Genomic_DNA"/>
</dbReference>
<accession>A0A4S2L3D3</accession>
<organism evidence="2 3">
    <name type="scientific">Temnothorax longispinosus</name>
    <dbReference type="NCBI Taxonomy" id="300112"/>
    <lineage>
        <taxon>Eukaryota</taxon>
        <taxon>Metazoa</taxon>
        <taxon>Ecdysozoa</taxon>
        <taxon>Arthropoda</taxon>
        <taxon>Hexapoda</taxon>
        <taxon>Insecta</taxon>
        <taxon>Pterygota</taxon>
        <taxon>Neoptera</taxon>
        <taxon>Endopterygota</taxon>
        <taxon>Hymenoptera</taxon>
        <taxon>Apocrita</taxon>
        <taxon>Aculeata</taxon>
        <taxon>Formicoidea</taxon>
        <taxon>Formicidae</taxon>
        <taxon>Myrmicinae</taxon>
        <taxon>Temnothorax</taxon>
    </lineage>
</organism>
<dbReference type="Proteomes" id="UP000310200">
    <property type="component" value="Unassembled WGS sequence"/>
</dbReference>
<feature type="region of interest" description="Disordered" evidence="1">
    <location>
        <begin position="142"/>
        <end position="165"/>
    </location>
</feature>
<evidence type="ECO:0000313" key="2">
    <source>
        <dbReference type="EMBL" id="TGZ56706.1"/>
    </source>
</evidence>
<sequence>MRFAAASDVAGRDRDGARGLDGGKKGDDGGVKPLQSKEARNCVRLSPDCGRVRRLGPELTSHLHARHQIGKNPQRDSVAGAPRGSPTRVSSTMEKRDTLRFKMWHTAYDFLFEMTTLSELQSSRYGSRYQIATLRRRLCNSPERIRAPSGSEREERAGRRAGRCT</sequence>
<protein>
    <submittedName>
        <fullName evidence="2">Uncharacterized protein</fullName>
    </submittedName>
</protein>
<proteinExistence type="predicted"/>
<evidence type="ECO:0000313" key="3">
    <source>
        <dbReference type="Proteomes" id="UP000310200"/>
    </source>
</evidence>
<evidence type="ECO:0000256" key="1">
    <source>
        <dbReference type="SAM" id="MobiDB-lite"/>
    </source>
</evidence>
<gene>
    <name evidence="2" type="ORF">DBV15_08147</name>
</gene>